<keyword evidence="17" id="KW-0411">Iron-sulfur</keyword>
<keyword evidence="9" id="KW-0963">Cytoplasm</keyword>
<keyword evidence="16" id="KW-0902">Two-component regulatory system</keyword>
<dbReference type="InterPro" id="IPR011712">
    <property type="entry name" value="Sig_transdc_His_kin_sub3_dim/P"/>
</dbReference>
<evidence type="ECO:0000256" key="2">
    <source>
        <dbReference type="ARBA" id="ARBA00001966"/>
    </source>
</evidence>
<dbReference type="GO" id="GO:0051539">
    <property type="term" value="F:4 iron, 4 sulfur cluster binding"/>
    <property type="evidence" value="ECO:0007669"/>
    <property type="project" value="UniProtKB-KW"/>
</dbReference>
<dbReference type="Pfam" id="PF07730">
    <property type="entry name" value="HisKA_3"/>
    <property type="match status" value="1"/>
</dbReference>
<dbReference type="Proteomes" id="UP000297348">
    <property type="component" value="Unassembled WGS sequence"/>
</dbReference>
<evidence type="ECO:0000256" key="14">
    <source>
        <dbReference type="ARBA" id="ARBA00022989"/>
    </source>
</evidence>
<evidence type="ECO:0000256" key="3">
    <source>
        <dbReference type="ARBA" id="ARBA00004496"/>
    </source>
</evidence>
<dbReference type="GO" id="GO:0046983">
    <property type="term" value="F:protein dimerization activity"/>
    <property type="evidence" value="ECO:0007669"/>
    <property type="project" value="InterPro"/>
</dbReference>
<evidence type="ECO:0000256" key="11">
    <source>
        <dbReference type="ARBA" id="ARBA00022692"/>
    </source>
</evidence>
<evidence type="ECO:0000256" key="18">
    <source>
        <dbReference type="ARBA" id="ARBA00023136"/>
    </source>
</evidence>
<evidence type="ECO:0000256" key="19">
    <source>
        <dbReference type="ARBA" id="ARBA00024827"/>
    </source>
</evidence>
<keyword evidence="13 22" id="KW-0418">Kinase</keyword>
<dbReference type="Pfam" id="PF02518">
    <property type="entry name" value="HATPase_c"/>
    <property type="match status" value="1"/>
</dbReference>
<dbReference type="PRINTS" id="PR00344">
    <property type="entry name" value="BCTRLSENSOR"/>
</dbReference>
<comment type="function">
    <text evidence="19">Member of the two-component regulatory system NreB/NreC involved in the control of dissimilatory nitrate/nitrite reduction in response to oxygen. NreB functions as a direct oxygen sensor histidine kinase which is autophosphorylated, in the absence of oxygen, probably at the conserved histidine residue, and transfers its phosphate group probably to a conserved aspartate residue of NreC. NreB/NreC activates the expression of the nitrate (narGHJI) and nitrite (nir) reductase operons, as well as the putative nitrate transporter gene narT.</text>
</comment>
<dbReference type="AlphaFoldDB" id="A0A4Z0J7T3"/>
<evidence type="ECO:0000256" key="1">
    <source>
        <dbReference type="ARBA" id="ARBA00000085"/>
    </source>
</evidence>
<keyword evidence="7" id="KW-1003">Cell membrane</keyword>
<dbReference type="SUPFAM" id="SSF55874">
    <property type="entry name" value="ATPase domain of HSP90 chaperone/DNA topoisomerase II/histidine kinase"/>
    <property type="match status" value="1"/>
</dbReference>
<dbReference type="GO" id="GO:0000155">
    <property type="term" value="F:phosphorelay sensor kinase activity"/>
    <property type="evidence" value="ECO:0007669"/>
    <property type="project" value="InterPro"/>
</dbReference>
<sequence>MNENEKWITRYFENAPVAIILFQEDEMLACNQAARCLKAKLNFDPHYLYEIAQAAVDRQGRPVTDCPTCEIAKKTQEVVVPVLAEGDESVDAGYLMFYKTLDDATHITSLTLKSCSSVNRGLRLAQHDEINRVIVRANEADRHQISADLHDNIAQGLYFAMTGVNSLANDALSATERADQAAAITKQLQATLAEVKNMALSVRPSVMDDFGLFAALRALATRLQATTGIQISVSGNASPEELSGEIQSAMYRVAQEAINNALKHANAHEIMILLVEHHHFITLQIIDDGDGFDVSQHTQFNGHSLGLSDMHDRIKALNGVFALISQPGAGTTVQVKFPVCTDKGSLQNV</sequence>
<name>A0A4Z0J7T3_9LACO</name>
<evidence type="ECO:0000256" key="7">
    <source>
        <dbReference type="ARBA" id="ARBA00022475"/>
    </source>
</evidence>
<keyword evidence="10" id="KW-0808">Transferase</keyword>
<evidence type="ECO:0000256" key="5">
    <source>
        <dbReference type="ARBA" id="ARBA00012438"/>
    </source>
</evidence>
<dbReference type="InterPro" id="IPR050482">
    <property type="entry name" value="Sensor_HK_TwoCompSys"/>
</dbReference>
<evidence type="ECO:0000256" key="15">
    <source>
        <dbReference type="ARBA" id="ARBA00023004"/>
    </source>
</evidence>
<dbReference type="RefSeq" id="WP_135368365.1">
    <property type="nucleotide sequence ID" value="NZ_RKLX01000014.1"/>
</dbReference>
<dbReference type="Gene3D" id="1.20.5.1930">
    <property type="match status" value="1"/>
</dbReference>
<dbReference type="SMART" id="SM00387">
    <property type="entry name" value="HATPase_c"/>
    <property type="match status" value="1"/>
</dbReference>
<evidence type="ECO:0000256" key="9">
    <source>
        <dbReference type="ARBA" id="ARBA00022490"/>
    </source>
</evidence>
<evidence type="ECO:0000256" key="13">
    <source>
        <dbReference type="ARBA" id="ARBA00022777"/>
    </source>
</evidence>
<keyword evidence="14" id="KW-1133">Transmembrane helix</keyword>
<protein>
    <recommendedName>
        <fullName evidence="6">Oxygen sensor histidine kinase NreB</fullName>
        <ecNumber evidence="5">2.7.13.3</ecNumber>
    </recommendedName>
    <alternativeName>
        <fullName evidence="20">Nitrogen regulation protein B</fullName>
    </alternativeName>
</protein>
<keyword evidence="8" id="KW-0004">4Fe-4S</keyword>
<comment type="cofactor">
    <cofactor evidence="2">
        <name>[4Fe-4S] cluster</name>
        <dbReference type="ChEBI" id="CHEBI:49883"/>
    </cofactor>
</comment>
<evidence type="ECO:0000256" key="8">
    <source>
        <dbReference type="ARBA" id="ARBA00022485"/>
    </source>
</evidence>
<comment type="subcellular location">
    <subcellularLocation>
        <location evidence="4">Cell membrane</location>
        <topology evidence="4">Multi-pass membrane protein</topology>
    </subcellularLocation>
    <subcellularLocation>
        <location evidence="3">Cytoplasm</location>
    </subcellularLocation>
</comment>
<evidence type="ECO:0000313" key="23">
    <source>
        <dbReference type="Proteomes" id="UP000297348"/>
    </source>
</evidence>
<evidence type="ECO:0000313" key="22">
    <source>
        <dbReference type="EMBL" id="TGD18295.1"/>
    </source>
</evidence>
<dbReference type="InterPro" id="IPR036890">
    <property type="entry name" value="HATPase_C_sf"/>
</dbReference>
<dbReference type="OrthoDB" id="9760839at2"/>
<dbReference type="PANTHER" id="PTHR24421">
    <property type="entry name" value="NITRATE/NITRITE SENSOR PROTEIN NARX-RELATED"/>
    <property type="match status" value="1"/>
</dbReference>
<evidence type="ECO:0000256" key="4">
    <source>
        <dbReference type="ARBA" id="ARBA00004651"/>
    </source>
</evidence>
<comment type="caution">
    <text evidence="22">The sequence shown here is derived from an EMBL/GenBank/DDBJ whole genome shotgun (WGS) entry which is preliminary data.</text>
</comment>
<dbReference type="GO" id="GO:0005737">
    <property type="term" value="C:cytoplasm"/>
    <property type="evidence" value="ECO:0007669"/>
    <property type="project" value="UniProtKB-SubCell"/>
</dbReference>
<dbReference type="InterPro" id="IPR005467">
    <property type="entry name" value="His_kinase_dom"/>
</dbReference>
<dbReference type="CDD" id="cd16917">
    <property type="entry name" value="HATPase_UhpB-NarQ-NarX-like"/>
    <property type="match status" value="1"/>
</dbReference>
<dbReference type="Gene3D" id="3.30.565.10">
    <property type="entry name" value="Histidine kinase-like ATPase, C-terminal domain"/>
    <property type="match status" value="1"/>
</dbReference>
<evidence type="ECO:0000256" key="12">
    <source>
        <dbReference type="ARBA" id="ARBA00022723"/>
    </source>
</evidence>
<gene>
    <name evidence="22" type="ORF">EGT51_09020</name>
</gene>
<keyword evidence="23" id="KW-1185">Reference proteome</keyword>
<dbReference type="InterPro" id="IPR004358">
    <property type="entry name" value="Sig_transdc_His_kin-like_C"/>
</dbReference>
<keyword evidence="12" id="KW-0479">Metal-binding</keyword>
<evidence type="ECO:0000256" key="16">
    <source>
        <dbReference type="ARBA" id="ARBA00023012"/>
    </source>
</evidence>
<evidence type="ECO:0000256" key="10">
    <source>
        <dbReference type="ARBA" id="ARBA00022679"/>
    </source>
</evidence>
<keyword evidence="15" id="KW-0408">Iron</keyword>
<accession>A0A4Z0J7T3</accession>
<dbReference type="GO" id="GO:0005886">
    <property type="term" value="C:plasma membrane"/>
    <property type="evidence" value="ECO:0007669"/>
    <property type="project" value="UniProtKB-SubCell"/>
</dbReference>
<comment type="catalytic activity">
    <reaction evidence="1">
        <text>ATP + protein L-histidine = ADP + protein N-phospho-L-histidine.</text>
        <dbReference type="EC" id="2.7.13.3"/>
    </reaction>
</comment>
<keyword evidence="11" id="KW-0812">Transmembrane</keyword>
<keyword evidence="18" id="KW-0472">Membrane</keyword>
<dbReference type="EC" id="2.7.13.3" evidence="5"/>
<dbReference type="PANTHER" id="PTHR24421:SF37">
    <property type="entry name" value="SENSOR HISTIDINE KINASE NARS"/>
    <property type="match status" value="1"/>
</dbReference>
<dbReference type="GO" id="GO:0046872">
    <property type="term" value="F:metal ion binding"/>
    <property type="evidence" value="ECO:0007669"/>
    <property type="project" value="UniProtKB-KW"/>
</dbReference>
<dbReference type="EMBL" id="RKLX01000014">
    <property type="protein sequence ID" value="TGD18295.1"/>
    <property type="molecule type" value="Genomic_DNA"/>
</dbReference>
<organism evidence="22 23">
    <name type="scientific">Levilactobacillus suantsaiihabitans</name>
    <dbReference type="NCBI Taxonomy" id="2487722"/>
    <lineage>
        <taxon>Bacteria</taxon>
        <taxon>Bacillati</taxon>
        <taxon>Bacillota</taxon>
        <taxon>Bacilli</taxon>
        <taxon>Lactobacillales</taxon>
        <taxon>Lactobacillaceae</taxon>
        <taxon>Levilactobacillus</taxon>
    </lineage>
</organism>
<evidence type="ECO:0000256" key="20">
    <source>
        <dbReference type="ARBA" id="ARBA00030800"/>
    </source>
</evidence>
<reference evidence="22 23" key="1">
    <citation type="submission" date="2018-10" db="EMBL/GenBank/DDBJ databases">
        <title>Lactobacillus sp. R7 and Lactobacillus sp. R19 isolated from fermented mustard green product of Taiwan.</title>
        <authorList>
            <person name="Lin S.-T."/>
        </authorList>
    </citation>
    <scope>NUCLEOTIDE SEQUENCE [LARGE SCALE GENOMIC DNA]</scope>
    <source>
        <strain evidence="22 23">BCRC 81129</strain>
    </source>
</reference>
<feature type="domain" description="Histidine kinase" evidence="21">
    <location>
        <begin position="152"/>
        <end position="341"/>
    </location>
</feature>
<dbReference type="PROSITE" id="PS50109">
    <property type="entry name" value="HIS_KIN"/>
    <property type="match status" value="1"/>
</dbReference>
<evidence type="ECO:0000256" key="6">
    <source>
        <dbReference type="ARBA" id="ARBA00017322"/>
    </source>
</evidence>
<dbReference type="InterPro" id="IPR003594">
    <property type="entry name" value="HATPase_dom"/>
</dbReference>
<evidence type="ECO:0000256" key="17">
    <source>
        <dbReference type="ARBA" id="ARBA00023014"/>
    </source>
</evidence>
<evidence type="ECO:0000259" key="21">
    <source>
        <dbReference type="PROSITE" id="PS50109"/>
    </source>
</evidence>
<proteinExistence type="predicted"/>